<evidence type="ECO:0000256" key="4">
    <source>
        <dbReference type="ARBA" id="ARBA00022690"/>
    </source>
</evidence>
<dbReference type="Proteomes" id="UP000245051">
    <property type="component" value="Chromosome"/>
</dbReference>
<evidence type="ECO:0000256" key="7">
    <source>
        <dbReference type="SAM" id="MobiDB-lite"/>
    </source>
</evidence>
<accession>A0ABN5KIG7</accession>
<feature type="domain" description="Subtilisin inhibitor" evidence="9">
    <location>
        <begin position="55"/>
        <end position="138"/>
    </location>
</feature>
<reference evidence="10 11" key="1">
    <citation type="submission" date="2018-05" db="EMBL/GenBank/DDBJ databases">
        <title>Complete genome sequence of the Type Strain of Streptomyces spongiicola HNM0071, the producer of staurosporine.</title>
        <authorList>
            <person name="Zhou S."/>
            <person name="Huang X."/>
        </authorList>
    </citation>
    <scope>NUCLEOTIDE SEQUENCE [LARGE SCALE GENOMIC DNA]</scope>
    <source>
        <strain evidence="10 11">HNM0071</strain>
    </source>
</reference>
<evidence type="ECO:0000256" key="1">
    <source>
        <dbReference type="ARBA" id="ARBA00004613"/>
    </source>
</evidence>
<sequence length="178" mass="18971">MLRRLVLTAAATTASLAALAAAVPTAGAVRAPIPLPLLDTGPREQDGRSVPGDRLTVTTAETGNPRADGTYELTCGSENGPAGGSHPEARAACDRLAEFATERRDPFRPVDGDAMCTMQHGGPATARITGTWRGQRVDARFDRTNGCEIRRWETLEPVLPTARHDDARTTRTARTARA</sequence>
<protein>
    <recommendedName>
        <fullName evidence="9">Subtilisin inhibitor domain-containing protein</fullName>
    </recommendedName>
</protein>
<dbReference type="EMBL" id="CP029254">
    <property type="protein sequence ID" value="AWK10032.1"/>
    <property type="molecule type" value="Genomic_DNA"/>
</dbReference>
<keyword evidence="4" id="KW-0646">Protease inhibitor</keyword>
<dbReference type="RefSeq" id="WP_109294983.1">
    <property type="nucleotide sequence ID" value="NZ_CP029254.1"/>
</dbReference>
<keyword evidence="11" id="KW-1185">Reference proteome</keyword>
<organism evidence="10 11">
    <name type="scientific">Streptomyces spongiicola</name>
    <dbReference type="NCBI Taxonomy" id="1690221"/>
    <lineage>
        <taxon>Bacteria</taxon>
        <taxon>Bacillati</taxon>
        <taxon>Actinomycetota</taxon>
        <taxon>Actinomycetes</taxon>
        <taxon>Kitasatosporales</taxon>
        <taxon>Streptomycetaceae</taxon>
        <taxon>Streptomyces</taxon>
    </lineage>
</organism>
<feature type="signal peptide" evidence="8">
    <location>
        <begin position="1"/>
        <end position="20"/>
    </location>
</feature>
<comment type="subcellular location">
    <subcellularLocation>
        <location evidence="1">Secreted</location>
    </subcellularLocation>
</comment>
<dbReference type="Gene3D" id="3.30.350.10">
    <property type="entry name" value="Subtilisin inhibitor-like"/>
    <property type="match status" value="1"/>
</dbReference>
<feature type="chain" id="PRO_5046144190" description="Subtilisin inhibitor domain-containing protein" evidence="8">
    <location>
        <begin position="21"/>
        <end position="178"/>
    </location>
</feature>
<keyword evidence="8" id="KW-0732">Signal</keyword>
<evidence type="ECO:0000256" key="2">
    <source>
        <dbReference type="ARBA" id="ARBA00010472"/>
    </source>
</evidence>
<evidence type="ECO:0000256" key="6">
    <source>
        <dbReference type="ARBA" id="ARBA00023157"/>
    </source>
</evidence>
<evidence type="ECO:0000256" key="8">
    <source>
        <dbReference type="SAM" id="SignalP"/>
    </source>
</evidence>
<keyword evidence="6" id="KW-1015">Disulfide bond</keyword>
<proteinExistence type="inferred from homology"/>
<dbReference type="Pfam" id="PF00720">
    <property type="entry name" value="SSI"/>
    <property type="match status" value="1"/>
</dbReference>
<keyword evidence="5" id="KW-0722">Serine protease inhibitor</keyword>
<evidence type="ECO:0000256" key="5">
    <source>
        <dbReference type="ARBA" id="ARBA00022900"/>
    </source>
</evidence>
<comment type="similarity">
    <text evidence="2">Belongs to the protease inhibitor I16 (SSI) family.</text>
</comment>
<keyword evidence="3" id="KW-0964">Secreted</keyword>
<name>A0ABN5KIG7_9ACTN</name>
<dbReference type="SUPFAM" id="SSF55399">
    <property type="entry name" value="Subtilisin inhibitor"/>
    <property type="match status" value="1"/>
</dbReference>
<evidence type="ECO:0000313" key="10">
    <source>
        <dbReference type="EMBL" id="AWK10032.1"/>
    </source>
</evidence>
<gene>
    <name evidence="10" type="ORF">DDQ41_15285</name>
</gene>
<evidence type="ECO:0000313" key="11">
    <source>
        <dbReference type="Proteomes" id="UP000245051"/>
    </source>
</evidence>
<dbReference type="InterPro" id="IPR036819">
    <property type="entry name" value="Subtilisin_inhibitor-like_sf"/>
</dbReference>
<feature type="region of interest" description="Disordered" evidence="7">
    <location>
        <begin position="34"/>
        <end position="70"/>
    </location>
</feature>
<dbReference type="InterPro" id="IPR023549">
    <property type="entry name" value="Subtilisin_inhibitor"/>
</dbReference>
<evidence type="ECO:0000256" key="3">
    <source>
        <dbReference type="ARBA" id="ARBA00022525"/>
    </source>
</evidence>
<evidence type="ECO:0000259" key="9">
    <source>
        <dbReference type="Pfam" id="PF00720"/>
    </source>
</evidence>